<dbReference type="EMBL" id="CM039434">
    <property type="protein sequence ID" value="KAI4323863.1"/>
    <property type="molecule type" value="Genomic_DNA"/>
</dbReference>
<protein>
    <submittedName>
        <fullName evidence="1">Uncharacterized protein</fullName>
    </submittedName>
</protein>
<keyword evidence="2" id="KW-1185">Reference proteome</keyword>
<gene>
    <name evidence="1" type="ORF">L6164_023438</name>
</gene>
<sequence length="293" mass="33541">MGSRRYLRGTSLRTWEEIKETYPLFELAWRVIPFSSVNKQAVCYLSDDNLEGEYCLKYKNNRAAHYLYSNGKVDDLSRMFKLFSNISRGLVLFPVYLNSMLVPKGWHWSSSLKIRQVTKRYKSEEDKIDKANIVKTGQIRGGGATSFGVVLSYTVKLVPIPETITNLKVVKTLADHATAFALKWQGVGEKITEDLFLKLNLDLEKTEKGEKTVRASFVGLFLGRYHILVNIMRKSFPELGLKEPHCNEMSWAQSFVANKLIEALLDRSFNVSYFKGKLEFLEKPISKEGFEGP</sequence>
<evidence type="ECO:0000313" key="2">
    <source>
        <dbReference type="Proteomes" id="UP000828941"/>
    </source>
</evidence>
<dbReference type="Proteomes" id="UP000828941">
    <property type="component" value="Chromosome 9"/>
</dbReference>
<comment type="caution">
    <text evidence="1">The sequence shown here is derived from an EMBL/GenBank/DDBJ whole genome shotgun (WGS) entry which is preliminary data.</text>
</comment>
<name>A0ACB9MI69_BAUVA</name>
<proteinExistence type="predicted"/>
<accession>A0ACB9MI69</accession>
<evidence type="ECO:0000313" key="1">
    <source>
        <dbReference type="EMBL" id="KAI4323863.1"/>
    </source>
</evidence>
<organism evidence="1 2">
    <name type="scientific">Bauhinia variegata</name>
    <name type="common">Purple orchid tree</name>
    <name type="synonym">Phanera variegata</name>
    <dbReference type="NCBI Taxonomy" id="167791"/>
    <lineage>
        <taxon>Eukaryota</taxon>
        <taxon>Viridiplantae</taxon>
        <taxon>Streptophyta</taxon>
        <taxon>Embryophyta</taxon>
        <taxon>Tracheophyta</taxon>
        <taxon>Spermatophyta</taxon>
        <taxon>Magnoliopsida</taxon>
        <taxon>eudicotyledons</taxon>
        <taxon>Gunneridae</taxon>
        <taxon>Pentapetalae</taxon>
        <taxon>rosids</taxon>
        <taxon>fabids</taxon>
        <taxon>Fabales</taxon>
        <taxon>Fabaceae</taxon>
        <taxon>Cercidoideae</taxon>
        <taxon>Cercideae</taxon>
        <taxon>Bauhiniinae</taxon>
        <taxon>Bauhinia</taxon>
    </lineage>
</organism>
<reference evidence="1 2" key="1">
    <citation type="journal article" date="2022" name="DNA Res.">
        <title>Chromosomal-level genome assembly of the orchid tree Bauhinia variegata (Leguminosae; Cercidoideae) supports the allotetraploid origin hypothesis of Bauhinia.</title>
        <authorList>
            <person name="Zhong Y."/>
            <person name="Chen Y."/>
            <person name="Zheng D."/>
            <person name="Pang J."/>
            <person name="Liu Y."/>
            <person name="Luo S."/>
            <person name="Meng S."/>
            <person name="Qian L."/>
            <person name="Wei D."/>
            <person name="Dai S."/>
            <person name="Zhou R."/>
        </authorList>
    </citation>
    <scope>NUCLEOTIDE SEQUENCE [LARGE SCALE GENOMIC DNA]</scope>
    <source>
        <strain evidence="1">BV-YZ2020</strain>
    </source>
</reference>